<protein>
    <submittedName>
        <fullName evidence="2">Fas activated serine/threonine kinase</fullName>
    </submittedName>
</protein>
<reference evidence="2" key="3">
    <citation type="submission" date="2025-09" db="UniProtKB">
        <authorList>
            <consortium name="Ensembl"/>
        </authorList>
    </citation>
    <scope>IDENTIFICATION</scope>
</reference>
<dbReference type="Pfam" id="PF08368">
    <property type="entry name" value="FAST_2"/>
    <property type="match status" value="1"/>
</dbReference>
<dbReference type="GO" id="GO:0000963">
    <property type="term" value="P:mitochondrial RNA processing"/>
    <property type="evidence" value="ECO:0007669"/>
    <property type="project" value="TreeGrafter"/>
</dbReference>
<dbReference type="PANTHER" id="PTHR21228:SF4">
    <property type="entry name" value="FAS-ACTIVATED SERINE_THREONINE KINASE"/>
    <property type="match status" value="1"/>
</dbReference>
<gene>
    <name evidence="2" type="primary">FASTK</name>
</gene>
<evidence type="ECO:0000313" key="3">
    <source>
        <dbReference type="Proteomes" id="UP000694553"/>
    </source>
</evidence>
<dbReference type="Ensembl" id="ENSCMUT00000030701.1">
    <property type="protein sequence ID" value="ENSCMUP00000028986.1"/>
    <property type="gene ID" value="ENSCMUG00000015787.2"/>
</dbReference>
<dbReference type="GO" id="GO:0003723">
    <property type="term" value="F:RNA binding"/>
    <property type="evidence" value="ECO:0007669"/>
    <property type="project" value="TreeGrafter"/>
</dbReference>
<feature type="region of interest" description="Disordered" evidence="1">
    <location>
        <begin position="598"/>
        <end position="722"/>
    </location>
</feature>
<feature type="compositionally biased region" description="Pro residues" evidence="1">
    <location>
        <begin position="644"/>
        <end position="659"/>
    </location>
</feature>
<feature type="compositionally biased region" description="Low complexity" evidence="1">
    <location>
        <begin position="618"/>
        <end position="639"/>
    </location>
</feature>
<accession>A0A8U7M136</accession>
<name>A0A8U7M136_CORMO</name>
<dbReference type="GO" id="GO:0035770">
    <property type="term" value="C:ribonucleoprotein granule"/>
    <property type="evidence" value="ECO:0007669"/>
    <property type="project" value="TreeGrafter"/>
</dbReference>
<reference evidence="3" key="1">
    <citation type="submission" date="2019-10" db="EMBL/GenBank/DDBJ databases">
        <title>Corvus moneduloides (New Caledonian crow) genome, bCorMon1, primary haplotype.</title>
        <authorList>
            <person name="Rutz C."/>
            <person name="Fungtammasan C."/>
            <person name="Mountcastle J."/>
            <person name="Formenti G."/>
            <person name="Chow W."/>
            <person name="Howe K."/>
            <person name="Steele M.P."/>
            <person name="Fernandes J."/>
            <person name="Gilbert M.T.P."/>
            <person name="Fedrigo O."/>
            <person name="Jarvis E.D."/>
            <person name="Gemmell N."/>
        </authorList>
    </citation>
    <scope>NUCLEOTIDE SEQUENCE [LARGE SCALE GENOMIC DNA]</scope>
</reference>
<dbReference type="AlphaFoldDB" id="A0A8U7M136"/>
<organism evidence="2 3">
    <name type="scientific">Corvus moneduloides</name>
    <name type="common">New Caledonian crow</name>
    <dbReference type="NCBI Taxonomy" id="1196302"/>
    <lineage>
        <taxon>Eukaryota</taxon>
        <taxon>Metazoa</taxon>
        <taxon>Chordata</taxon>
        <taxon>Craniata</taxon>
        <taxon>Vertebrata</taxon>
        <taxon>Euteleostomi</taxon>
        <taxon>Archelosauria</taxon>
        <taxon>Archosauria</taxon>
        <taxon>Dinosauria</taxon>
        <taxon>Saurischia</taxon>
        <taxon>Theropoda</taxon>
        <taxon>Coelurosauria</taxon>
        <taxon>Aves</taxon>
        <taxon>Neognathae</taxon>
        <taxon>Neoaves</taxon>
        <taxon>Telluraves</taxon>
        <taxon>Australaves</taxon>
        <taxon>Passeriformes</taxon>
        <taxon>Corvoidea</taxon>
        <taxon>Corvidae</taxon>
        <taxon>Corvus</taxon>
    </lineage>
</organism>
<proteinExistence type="predicted"/>
<dbReference type="PANTHER" id="PTHR21228">
    <property type="entry name" value="FAST LEU-RICH DOMAIN-CONTAINING"/>
    <property type="match status" value="1"/>
</dbReference>
<sequence length="859" mass="94759">MLCPLLCPWLRALTRAGPRGPAARERRGAAMFPACCCAGKARPRLLLPLDPYGHGLLPTVHPDGGRGRTHGKRKSWNFIHEKMSYDTFFTMKRLIERSRSVGEVLRWVTQNPGKVSASHYPIALHKLGQLLQQQPGPPMGAGDGRGPAGQVLEQPEFHVLCQAIVSGCAKFDNFSIVNCLYAAAALGLPGESPLVRVLEDESRSRLGRFNQKDVSMVFSSVMRLHPSSPHPLVESCLSSLERHLEKERHPQTLFLLLSYYRLRAQALQGHAASDQQLINNRKILRLVRHTLGQVSAMREHELALLDEMLALCAQEANNKALEAIFSSQLFYENRQERFIRSMAEWLPRKAENLTPYTMALIAKYVARHRLREPRLLDTIANFLLKRGEQLDSKVIQKLVFPFSRMNYRPSNHGELFPKLEAILEQKASSSPLATVNILMSMFQLSHFPQTVLHQVFSPGFITNVMSSPYALIVRRYLSLLDAAVELEFREYSGPRLDPRYRVLMFEHALTADEANRKYSYKGLVAEALRQLVGEECYRQDEVLPPGYCTDFLLWINRSGTVLPLSRVPAASRAPPATSPVTMSLRSSVLALTSDLQDFAPFAPETPSSPPGPRESGRAGRFLPALSRAAPHSAAPPSASRCRHPAPPTAPPAPLPPPSSSSPSAKSWRRRRRPPAAPAKNTAASRGNGPRRNLRSGASQPARTPAPHPHHAGPAPSGGRARGLRVPRRYRGMEQGHVPGPCPWSLLAGQPPWHCLGLLPTKTLSPGPFLPTAMGHPQTHVLTALRCWIQLSLPPAGSGVVWGATLQLPQCWGVGSIGWGDTEVWSDTVLPAVPSTGWCCRLMTSGTTARTPTSWWVPGP</sequence>
<dbReference type="InterPro" id="IPR050870">
    <property type="entry name" value="FAST_kinase"/>
</dbReference>
<dbReference type="Proteomes" id="UP000694553">
    <property type="component" value="Unassembled WGS sequence"/>
</dbReference>
<reference evidence="2" key="2">
    <citation type="submission" date="2025-08" db="UniProtKB">
        <authorList>
            <consortium name="Ensembl"/>
        </authorList>
    </citation>
    <scope>IDENTIFICATION</scope>
</reference>
<dbReference type="InterPro" id="IPR013579">
    <property type="entry name" value="FAST_2"/>
</dbReference>
<evidence type="ECO:0000313" key="2">
    <source>
        <dbReference type="Ensembl" id="ENSCMUP00000028986.1"/>
    </source>
</evidence>
<dbReference type="GO" id="GO:0005759">
    <property type="term" value="C:mitochondrial matrix"/>
    <property type="evidence" value="ECO:0007669"/>
    <property type="project" value="TreeGrafter"/>
</dbReference>
<dbReference type="GO" id="GO:0044528">
    <property type="term" value="P:regulation of mitochondrial mRNA stability"/>
    <property type="evidence" value="ECO:0007669"/>
    <property type="project" value="InterPro"/>
</dbReference>
<keyword evidence="3" id="KW-1185">Reference proteome</keyword>
<dbReference type="InterPro" id="IPR010622">
    <property type="entry name" value="FAST_Leu-rich"/>
</dbReference>
<dbReference type="Pfam" id="PF06743">
    <property type="entry name" value="FAST_1"/>
    <property type="match status" value="1"/>
</dbReference>
<evidence type="ECO:0000256" key="1">
    <source>
        <dbReference type="SAM" id="MobiDB-lite"/>
    </source>
</evidence>